<organism evidence="1 2">
    <name type="scientific">Paenibacillus macquariensis</name>
    <dbReference type="NCBI Taxonomy" id="948756"/>
    <lineage>
        <taxon>Bacteria</taxon>
        <taxon>Bacillati</taxon>
        <taxon>Bacillota</taxon>
        <taxon>Bacilli</taxon>
        <taxon>Bacillales</taxon>
        <taxon>Paenibacillaceae</taxon>
        <taxon>Paenibacillus</taxon>
    </lineage>
</organism>
<accession>A0ABY1K5Z7</accession>
<dbReference type="Proteomes" id="UP000186666">
    <property type="component" value="Unassembled WGS sequence"/>
</dbReference>
<proteinExistence type="predicted"/>
<keyword evidence="2" id="KW-1185">Reference proteome</keyword>
<name>A0ABY1K5Z7_9BACL</name>
<evidence type="ECO:0000313" key="1">
    <source>
        <dbReference type="EMBL" id="SIR31120.1"/>
    </source>
</evidence>
<reference evidence="1 2" key="1">
    <citation type="submission" date="2017-01" db="EMBL/GenBank/DDBJ databases">
        <authorList>
            <person name="Varghese N."/>
            <person name="Submissions S."/>
        </authorList>
    </citation>
    <scope>NUCLEOTIDE SEQUENCE [LARGE SCALE GENOMIC DNA]</scope>
    <source>
        <strain evidence="1 2">ATCC 23464</strain>
    </source>
</reference>
<dbReference type="Gene3D" id="3.40.50.150">
    <property type="entry name" value="Vaccinia Virus protein VP39"/>
    <property type="match status" value="1"/>
</dbReference>
<dbReference type="EMBL" id="FTNK01000010">
    <property type="protein sequence ID" value="SIR31120.1"/>
    <property type="molecule type" value="Genomic_DNA"/>
</dbReference>
<protein>
    <recommendedName>
        <fullName evidence="3">Methyltransferase domain-containing protein</fullName>
    </recommendedName>
</protein>
<evidence type="ECO:0000313" key="2">
    <source>
        <dbReference type="Proteomes" id="UP000186666"/>
    </source>
</evidence>
<dbReference type="InterPro" id="IPR029063">
    <property type="entry name" value="SAM-dependent_MTases_sf"/>
</dbReference>
<dbReference type="RefSeq" id="WP_068580018.1">
    <property type="nucleotide sequence ID" value="NZ_FTNK01000010.1"/>
</dbReference>
<comment type="caution">
    <text evidence="1">The sequence shown here is derived from an EMBL/GenBank/DDBJ whole genome shotgun (WGS) entry which is preliminary data.</text>
</comment>
<evidence type="ECO:0008006" key="3">
    <source>
        <dbReference type="Google" id="ProtNLM"/>
    </source>
</evidence>
<gene>
    <name evidence="1" type="ORF">SAMN05421578_110177</name>
</gene>
<sequence length="73" mass="8216">MTDKRILDNADEYDNPILYDLENDAYIGEVPFLSEWASRKPDGIIIDLACGTGRVTIPLASMTHCNRSNTTQR</sequence>
<dbReference type="SUPFAM" id="SSF53335">
    <property type="entry name" value="S-adenosyl-L-methionine-dependent methyltransferases"/>
    <property type="match status" value="1"/>
</dbReference>